<evidence type="ECO:0000259" key="2">
    <source>
        <dbReference type="Pfam" id="PF26571"/>
    </source>
</evidence>
<accession>A0A3M0FXR3</accession>
<dbReference type="EMBL" id="REFW01000007">
    <property type="protein sequence ID" value="RMB57268.1"/>
    <property type="molecule type" value="Genomic_DNA"/>
</dbReference>
<dbReference type="Pfam" id="PF01551">
    <property type="entry name" value="Peptidase_M23"/>
    <property type="match status" value="1"/>
</dbReference>
<evidence type="ECO:0000313" key="3">
    <source>
        <dbReference type="EMBL" id="RMB57268.1"/>
    </source>
</evidence>
<dbReference type="InterPro" id="IPR016047">
    <property type="entry name" value="M23ase_b-sheet_dom"/>
</dbReference>
<dbReference type="OrthoDB" id="1099523at2"/>
<dbReference type="CDD" id="cd12797">
    <property type="entry name" value="M23_peptidase"/>
    <property type="match status" value="1"/>
</dbReference>
<dbReference type="InterPro" id="IPR011055">
    <property type="entry name" value="Dup_hybrid_motif"/>
</dbReference>
<proteinExistence type="predicted"/>
<dbReference type="InterPro" id="IPR050570">
    <property type="entry name" value="Cell_wall_metabolism_enzyme"/>
</dbReference>
<comment type="caution">
    <text evidence="3">The sequence shown here is derived from an EMBL/GenBank/DDBJ whole genome shotgun (WGS) entry which is preliminary data.</text>
</comment>
<evidence type="ECO:0000259" key="1">
    <source>
        <dbReference type="Pfam" id="PF01551"/>
    </source>
</evidence>
<dbReference type="GO" id="GO:0004222">
    <property type="term" value="F:metalloendopeptidase activity"/>
    <property type="evidence" value="ECO:0007669"/>
    <property type="project" value="TreeGrafter"/>
</dbReference>
<name>A0A3M0FXR3_9ACTN</name>
<dbReference type="InterPro" id="IPR058593">
    <property type="entry name" value="ARB_07466-like_C"/>
</dbReference>
<dbReference type="Proteomes" id="UP000275256">
    <property type="component" value="Unassembled WGS sequence"/>
</dbReference>
<dbReference type="PANTHER" id="PTHR21666:SF270">
    <property type="entry name" value="MUREIN HYDROLASE ACTIVATOR ENVC"/>
    <property type="match status" value="1"/>
</dbReference>
<dbReference type="Pfam" id="PF26571">
    <property type="entry name" value="VldE"/>
    <property type="match status" value="1"/>
</dbReference>
<sequence>MRCVAAGWPQIRTIGGLRHGDSKDHGTGRAVDVMIPSWSTPTGAAVGQEIAEWARTNAARLGVTYVIWQRRIWSAARTNEGWRNCSEGSCYSGPDPSAAHLNHVHISVNGTTGTVPTPGSSGAAVVLPVAKGMYRLTAGFGQVGTRWSTIHTGLDFAAPEGTAIRAVTPGTVTYAQPSGGAYGNLTKILSPDGTAIWYAHQSHIGVRAGQTVTAGQTIGAVGATGNVTGKHLHLEVRINGRPVDPRTWLRTRGLDP</sequence>
<protein>
    <submittedName>
        <fullName evidence="3">M23 family metallopeptidase</fullName>
    </submittedName>
</protein>
<evidence type="ECO:0000313" key="4">
    <source>
        <dbReference type="Proteomes" id="UP000275256"/>
    </source>
</evidence>
<gene>
    <name evidence="3" type="ORF">EAX62_15985</name>
</gene>
<dbReference type="AlphaFoldDB" id="A0A3M0FXR3"/>
<dbReference type="SUPFAM" id="SSF51261">
    <property type="entry name" value="Duplicated hybrid motif"/>
    <property type="match status" value="1"/>
</dbReference>
<reference evidence="3 4" key="1">
    <citation type="submission" date="2018-10" db="EMBL/GenBank/DDBJ databases">
        <title>Tessaracoccus antarcticuss sp. nov., isolated from sediment.</title>
        <authorList>
            <person name="Zhou L.Y."/>
            <person name="Du Z.J."/>
        </authorList>
    </citation>
    <scope>NUCLEOTIDE SEQUENCE [LARGE SCALE GENOMIC DNA]</scope>
    <source>
        <strain evidence="3 4">JDX10</strain>
    </source>
</reference>
<keyword evidence="4" id="KW-1185">Reference proteome</keyword>
<dbReference type="Gene3D" id="2.70.70.10">
    <property type="entry name" value="Glucose Permease (Domain IIA)"/>
    <property type="match status" value="1"/>
</dbReference>
<dbReference type="PANTHER" id="PTHR21666">
    <property type="entry name" value="PEPTIDASE-RELATED"/>
    <property type="match status" value="1"/>
</dbReference>
<feature type="domain" description="ARB-07466-like C-terminal" evidence="2">
    <location>
        <begin position="4"/>
        <end position="87"/>
    </location>
</feature>
<organism evidence="3 4">
    <name type="scientific">Tessaracoccus antarcticus</name>
    <dbReference type="NCBI Taxonomy" id="2479848"/>
    <lineage>
        <taxon>Bacteria</taxon>
        <taxon>Bacillati</taxon>
        <taxon>Actinomycetota</taxon>
        <taxon>Actinomycetes</taxon>
        <taxon>Propionibacteriales</taxon>
        <taxon>Propionibacteriaceae</taxon>
        <taxon>Tessaracoccus</taxon>
    </lineage>
</organism>
<feature type="domain" description="M23ase beta-sheet core" evidence="1">
    <location>
        <begin position="150"/>
        <end position="245"/>
    </location>
</feature>